<name>A0ABT1HW18_STRSD</name>
<gene>
    <name evidence="3" type="ORF">LX15_003432</name>
</gene>
<dbReference type="RefSeq" id="WP_253670610.1">
    <property type="nucleotide sequence ID" value="NZ_JAMTCP010000019.1"/>
</dbReference>
<feature type="transmembrane region" description="Helical" evidence="2">
    <location>
        <begin position="6"/>
        <end position="27"/>
    </location>
</feature>
<protein>
    <recommendedName>
        <fullName evidence="5">DUF2510 domain-containing protein</fullName>
    </recommendedName>
</protein>
<feature type="compositionally biased region" description="Low complexity" evidence="1">
    <location>
        <begin position="66"/>
        <end position="75"/>
    </location>
</feature>
<keyword evidence="2" id="KW-0472">Membrane</keyword>
<evidence type="ECO:0008006" key="5">
    <source>
        <dbReference type="Google" id="ProtNLM"/>
    </source>
</evidence>
<organism evidence="3 4">
    <name type="scientific">Streptoalloteichus tenebrarius (strain ATCC 17920 / DSM 40477 / JCM 4838 / CBS 697.72 / NBRC 16177 / NCIMB 11028 / NRRL B-12390 / A12253. 1 / ISP 5477)</name>
    <name type="common">Streptomyces tenebrarius</name>
    <dbReference type="NCBI Taxonomy" id="1933"/>
    <lineage>
        <taxon>Bacteria</taxon>
        <taxon>Bacillati</taxon>
        <taxon>Actinomycetota</taxon>
        <taxon>Actinomycetes</taxon>
        <taxon>Pseudonocardiales</taxon>
        <taxon>Pseudonocardiaceae</taxon>
        <taxon>Streptoalloteichus</taxon>
    </lineage>
</organism>
<comment type="caution">
    <text evidence="3">The sequence shown here is derived from an EMBL/GenBank/DDBJ whole genome shotgun (WGS) entry which is preliminary data.</text>
</comment>
<evidence type="ECO:0000256" key="2">
    <source>
        <dbReference type="SAM" id="Phobius"/>
    </source>
</evidence>
<evidence type="ECO:0000313" key="4">
    <source>
        <dbReference type="Proteomes" id="UP001205311"/>
    </source>
</evidence>
<feature type="region of interest" description="Disordered" evidence="1">
    <location>
        <begin position="59"/>
        <end position="98"/>
    </location>
</feature>
<evidence type="ECO:0000256" key="1">
    <source>
        <dbReference type="SAM" id="MobiDB-lite"/>
    </source>
</evidence>
<keyword evidence="2" id="KW-1133">Transmembrane helix</keyword>
<dbReference type="EMBL" id="JAMTCP010000019">
    <property type="protein sequence ID" value="MCP2259726.1"/>
    <property type="molecule type" value="Genomic_DNA"/>
</dbReference>
<reference evidence="3 4" key="1">
    <citation type="submission" date="2022-06" db="EMBL/GenBank/DDBJ databases">
        <title>Genomic Encyclopedia of Archaeal and Bacterial Type Strains, Phase II (KMG-II): from individual species to whole genera.</title>
        <authorList>
            <person name="Goeker M."/>
        </authorList>
    </citation>
    <scope>NUCLEOTIDE SEQUENCE [LARGE SCALE GENOMIC DNA]</scope>
    <source>
        <strain evidence="3 4">DSM 40477</strain>
    </source>
</reference>
<keyword evidence="2" id="KW-0812">Transmembrane</keyword>
<keyword evidence="4" id="KW-1185">Reference proteome</keyword>
<proteinExistence type="predicted"/>
<sequence length="98" mass="10108">MSVVETVVVFALIPLGIYGVITLLTLWPKFTRGPRYRPGQEWEYEPVWWTANPAGLGASAGGHGAAAGSSAPGAEPAEETLTAGEPAGTARGGARGSW</sequence>
<dbReference type="Proteomes" id="UP001205311">
    <property type="component" value="Unassembled WGS sequence"/>
</dbReference>
<evidence type="ECO:0000313" key="3">
    <source>
        <dbReference type="EMBL" id="MCP2259726.1"/>
    </source>
</evidence>
<accession>A0ABT1HW18</accession>